<protein>
    <recommendedName>
        <fullName evidence="3">Prolyl 4-hydroxylase alpha subunit Fe(2+) 2OG dioxygenase domain-containing protein</fullName>
    </recommendedName>
</protein>
<name>A0A8H3YLY4_VENIN</name>
<dbReference type="EMBL" id="WNWQ01000905">
    <property type="protein sequence ID" value="KAE9963087.1"/>
    <property type="molecule type" value="Genomic_DNA"/>
</dbReference>
<organism evidence="1 2">
    <name type="scientific">Venturia inaequalis</name>
    <name type="common">Apple scab fungus</name>
    <dbReference type="NCBI Taxonomy" id="5025"/>
    <lineage>
        <taxon>Eukaryota</taxon>
        <taxon>Fungi</taxon>
        <taxon>Dikarya</taxon>
        <taxon>Ascomycota</taxon>
        <taxon>Pezizomycotina</taxon>
        <taxon>Dothideomycetes</taxon>
        <taxon>Pleosporomycetidae</taxon>
        <taxon>Venturiales</taxon>
        <taxon>Venturiaceae</taxon>
        <taxon>Venturia</taxon>
    </lineage>
</organism>
<dbReference type="AlphaFoldDB" id="A0A8H3YLY4"/>
<gene>
    <name evidence="1" type="ORF">BLS_009702</name>
</gene>
<reference evidence="1 2" key="1">
    <citation type="submission" date="2019-11" db="EMBL/GenBank/DDBJ databases">
        <title>Venturia inaequalis Genome Resource.</title>
        <authorList>
            <person name="Lichtner F.J."/>
        </authorList>
    </citation>
    <scope>NUCLEOTIDE SEQUENCE [LARGE SCALE GENOMIC DNA]</scope>
    <source>
        <strain evidence="1">Bline_iso_100314</strain>
    </source>
</reference>
<evidence type="ECO:0000313" key="1">
    <source>
        <dbReference type="EMBL" id="KAE9963087.1"/>
    </source>
</evidence>
<proteinExistence type="predicted"/>
<sequence>MDVIRSQKIGSYDQEVVFPPVGSVGVTQFDHQHDKESYFQKIESSMELQNRFKSEAGIDIVSRVAAMLHEKSGLRVRIAREGTRDYFAGLLRAVDNAIQIHPDYAPYDGPDWEIGRISAQLTWNILLKQVPGGDTIIYDRQWQGRADDVVFRKKFPRYAYDPVGLQGNVFKCLMAKQGDLTLFNPRNFHEVKPCDRSLSEPGDVTRFTMSSFVGLLGSETGGDPELILWS</sequence>
<evidence type="ECO:0000313" key="2">
    <source>
        <dbReference type="Proteomes" id="UP000433883"/>
    </source>
</evidence>
<dbReference type="Proteomes" id="UP000433883">
    <property type="component" value="Unassembled WGS sequence"/>
</dbReference>
<comment type="caution">
    <text evidence="1">The sequence shown here is derived from an EMBL/GenBank/DDBJ whole genome shotgun (WGS) entry which is preliminary data.</text>
</comment>
<evidence type="ECO:0008006" key="3">
    <source>
        <dbReference type="Google" id="ProtNLM"/>
    </source>
</evidence>
<accession>A0A8H3YLY4</accession>